<dbReference type="OMA" id="QVILMNY"/>
<feature type="domain" description="GTP-eEF1A C-terminal" evidence="3">
    <location>
        <begin position="93"/>
        <end position="189"/>
    </location>
</feature>
<proteinExistence type="predicted"/>
<dbReference type="eggNOG" id="KOG0052">
    <property type="taxonomic scope" value="Eukaryota"/>
</dbReference>
<keyword evidence="2" id="KW-0342">GTP-binding</keyword>
<accession>A0A0D2VJY8</accession>
<gene>
    <name evidence="4" type="ORF">B456_011G084600</name>
</gene>
<evidence type="ECO:0000259" key="3">
    <source>
        <dbReference type="Pfam" id="PF22594"/>
    </source>
</evidence>
<dbReference type="GO" id="GO:0005525">
    <property type="term" value="F:GTP binding"/>
    <property type="evidence" value="ECO:0007669"/>
    <property type="project" value="UniProtKB-KW"/>
</dbReference>
<evidence type="ECO:0000256" key="2">
    <source>
        <dbReference type="ARBA" id="ARBA00023134"/>
    </source>
</evidence>
<evidence type="ECO:0000256" key="1">
    <source>
        <dbReference type="ARBA" id="ARBA00022741"/>
    </source>
</evidence>
<evidence type="ECO:0000313" key="5">
    <source>
        <dbReference type="Proteomes" id="UP000032304"/>
    </source>
</evidence>
<keyword evidence="1" id="KW-0547">Nucleotide-binding</keyword>
<dbReference type="Pfam" id="PF22594">
    <property type="entry name" value="GTP-eEF1A_C"/>
    <property type="match status" value="1"/>
</dbReference>
<dbReference type="Gene3D" id="2.40.30.10">
    <property type="entry name" value="Translation factors"/>
    <property type="match status" value="2"/>
</dbReference>
<dbReference type="Gramene" id="KJB70635">
    <property type="protein sequence ID" value="KJB70635"/>
    <property type="gene ID" value="B456_011G084600"/>
</dbReference>
<dbReference type="SUPFAM" id="SSF50447">
    <property type="entry name" value="Translation proteins"/>
    <property type="match status" value="1"/>
</dbReference>
<dbReference type="PANTHER" id="PTHR44830">
    <property type="entry name" value="ELONGATION FACTOR 1 ALPHA"/>
    <property type="match status" value="1"/>
</dbReference>
<dbReference type="PANTHER" id="PTHR44830:SF1">
    <property type="entry name" value="TR-TYPE G DOMAIN-CONTAINING PROTEIN"/>
    <property type="match status" value="1"/>
</dbReference>
<dbReference type="EMBL" id="CM001750">
    <property type="protein sequence ID" value="KJB70635.1"/>
    <property type="molecule type" value="Genomic_DNA"/>
</dbReference>
<dbReference type="STRING" id="29730.A0A0D2VJY8"/>
<protein>
    <recommendedName>
        <fullName evidence="3">GTP-eEF1A C-terminal domain-containing protein</fullName>
    </recommendedName>
</protein>
<dbReference type="Proteomes" id="UP000032304">
    <property type="component" value="Chromosome 11"/>
</dbReference>
<dbReference type="AlphaFoldDB" id="A0A0D2VJY8"/>
<keyword evidence="5" id="KW-1185">Reference proteome</keyword>
<dbReference type="SUPFAM" id="SSF50465">
    <property type="entry name" value="EF-Tu/eEF-1alpha/eIF2-gamma C-terminal domain"/>
    <property type="match status" value="1"/>
</dbReference>
<dbReference type="InterPro" id="IPR054696">
    <property type="entry name" value="GTP-eEF1A_C"/>
</dbReference>
<evidence type="ECO:0000313" key="4">
    <source>
        <dbReference type="EMBL" id="KJB70635.1"/>
    </source>
</evidence>
<organism evidence="4 5">
    <name type="scientific">Gossypium raimondii</name>
    <name type="common">Peruvian cotton</name>
    <name type="synonym">Gossypium klotzschianum subsp. raimondii</name>
    <dbReference type="NCBI Taxonomy" id="29730"/>
    <lineage>
        <taxon>Eukaryota</taxon>
        <taxon>Viridiplantae</taxon>
        <taxon>Streptophyta</taxon>
        <taxon>Embryophyta</taxon>
        <taxon>Tracheophyta</taxon>
        <taxon>Spermatophyta</taxon>
        <taxon>Magnoliopsida</taxon>
        <taxon>eudicotyledons</taxon>
        <taxon>Gunneridae</taxon>
        <taxon>Pentapetalae</taxon>
        <taxon>rosids</taxon>
        <taxon>malvids</taxon>
        <taxon>Malvales</taxon>
        <taxon>Malvaceae</taxon>
        <taxon>Malvoideae</taxon>
        <taxon>Gossypium</taxon>
    </lineage>
</organism>
<dbReference type="InterPro" id="IPR009000">
    <property type="entry name" value="Transl_B-barrel_sf"/>
</dbReference>
<name>A0A0D2VJY8_GOSRA</name>
<reference evidence="4 5" key="1">
    <citation type="journal article" date="2012" name="Nature">
        <title>Repeated polyploidization of Gossypium genomes and the evolution of spinnable cotton fibres.</title>
        <authorList>
            <person name="Paterson A.H."/>
            <person name="Wendel J.F."/>
            <person name="Gundlach H."/>
            <person name="Guo H."/>
            <person name="Jenkins J."/>
            <person name="Jin D."/>
            <person name="Llewellyn D."/>
            <person name="Showmaker K.C."/>
            <person name="Shu S."/>
            <person name="Udall J."/>
            <person name="Yoo M.J."/>
            <person name="Byers R."/>
            <person name="Chen W."/>
            <person name="Doron-Faigenboim A."/>
            <person name="Duke M.V."/>
            <person name="Gong L."/>
            <person name="Grimwood J."/>
            <person name="Grover C."/>
            <person name="Grupp K."/>
            <person name="Hu G."/>
            <person name="Lee T.H."/>
            <person name="Li J."/>
            <person name="Lin L."/>
            <person name="Liu T."/>
            <person name="Marler B.S."/>
            <person name="Page J.T."/>
            <person name="Roberts A.W."/>
            <person name="Romanel E."/>
            <person name="Sanders W.S."/>
            <person name="Szadkowski E."/>
            <person name="Tan X."/>
            <person name="Tang H."/>
            <person name="Xu C."/>
            <person name="Wang J."/>
            <person name="Wang Z."/>
            <person name="Zhang D."/>
            <person name="Zhang L."/>
            <person name="Ashrafi H."/>
            <person name="Bedon F."/>
            <person name="Bowers J.E."/>
            <person name="Brubaker C.L."/>
            <person name="Chee P.W."/>
            <person name="Das S."/>
            <person name="Gingle A.R."/>
            <person name="Haigler C.H."/>
            <person name="Harker D."/>
            <person name="Hoffmann L.V."/>
            <person name="Hovav R."/>
            <person name="Jones D.C."/>
            <person name="Lemke C."/>
            <person name="Mansoor S."/>
            <person name="ur Rahman M."/>
            <person name="Rainville L.N."/>
            <person name="Rambani A."/>
            <person name="Reddy U.K."/>
            <person name="Rong J.K."/>
            <person name="Saranga Y."/>
            <person name="Scheffler B.E."/>
            <person name="Scheffler J.A."/>
            <person name="Stelly D.M."/>
            <person name="Triplett B.A."/>
            <person name="Van Deynze A."/>
            <person name="Vaslin M.F."/>
            <person name="Waghmare V.N."/>
            <person name="Walford S.A."/>
            <person name="Wright R.J."/>
            <person name="Zaki E.A."/>
            <person name="Zhang T."/>
            <person name="Dennis E.S."/>
            <person name="Mayer K.F."/>
            <person name="Peterson D.G."/>
            <person name="Rokhsar D.S."/>
            <person name="Wang X."/>
            <person name="Schmutz J."/>
        </authorList>
    </citation>
    <scope>NUCLEOTIDE SEQUENCE [LARGE SCALE GENOMIC DNA]</scope>
</reference>
<dbReference type="InterPro" id="IPR009001">
    <property type="entry name" value="Transl_elong_EF1A/Init_IF2_C"/>
</dbReference>
<sequence length="191" mass="21509">MIETSTNLDWYKGPTLLEALDQISEPKRPSDKPLRLQLQDVGRVETGILKPVIVVTFGPPGLTTEVKNVAVKDLRRGYIASNSEDDPAKEAANFTYQVILMNYHGQIGNIYASVLDYHASHVPVKFAKPFTEIDRQRGKELEKELVMQVLLRLFPPSQWLWRPSLSTNPPLGRFPGRDMRQTVAVGVIKSV</sequence>